<dbReference type="InterPro" id="IPR013216">
    <property type="entry name" value="Methyltransf_11"/>
</dbReference>
<dbReference type="Proteomes" id="UP000274556">
    <property type="component" value="Unassembled WGS sequence"/>
</dbReference>
<dbReference type="InterPro" id="IPR050508">
    <property type="entry name" value="Methyltransf_Superfamily"/>
</dbReference>
<dbReference type="AlphaFoldDB" id="A0A495V534"/>
<dbReference type="CDD" id="cd02440">
    <property type="entry name" value="AdoMet_MTases"/>
    <property type="match status" value="1"/>
</dbReference>
<protein>
    <submittedName>
        <fullName evidence="2">Methyltransferase family protein</fullName>
    </submittedName>
</protein>
<sequence>MDDRIAPAHGGAPAGAKAVWVRETRFGRWFLGTEIWRRYVLAEALRNLARMVEGRVPVGGHILDLGCGQGIAAPLLDAAFAPRRITGIDIDPELIALGQRQTYDAGLSDRLLLRPGNATDIPLADASVDLVLCHQVLHHLVPQREALAELHRVLRPSGLLLMAESCRSFIETGLVRALFRHPRESQRNADEYLDLVRSAGFRVDDRDVATSSPWWSRRDLGLLGSPDRRRLTQAEEPTEVLCVAVKM</sequence>
<gene>
    <name evidence="2" type="ORF">BDD21_0771</name>
</gene>
<accession>A0A495V534</accession>
<name>A0A495V534_9GAMM</name>
<keyword evidence="3" id="KW-1185">Reference proteome</keyword>
<reference evidence="2 3" key="1">
    <citation type="submission" date="2018-10" db="EMBL/GenBank/DDBJ databases">
        <title>Genomic Encyclopedia of Archaeal and Bacterial Type Strains, Phase II (KMG-II): from individual species to whole genera.</title>
        <authorList>
            <person name="Goeker M."/>
        </authorList>
    </citation>
    <scope>NUCLEOTIDE SEQUENCE [LARGE SCALE GENOMIC DNA]</scope>
    <source>
        <strain evidence="2 3">DSM 235</strain>
    </source>
</reference>
<organism evidence="2 3">
    <name type="scientific">Thiocapsa rosea</name>
    <dbReference type="NCBI Taxonomy" id="69360"/>
    <lineage>
        <taxon>Bacteria</taxon>
        <taxon>Pseudomonadati</taxon>
        <taxon>Pseudomonadota</taxon>
        <taxon>Gammaproteobacteria</taxon>
        <taxon>Chromatiales</taxon>
        <taxon>Chromatiaceae</taxon>
        <taxon>Thiocapsa</taxon>
    </lineage>
</organism>
<dbReference type="Pfam" id="PF08241">
    <property type="entry name" value="Methyltransf_11"/>
    <property type="match status" value="1"/>
</dbReference>
<evidence type="ECO:0000259" key="1">
    <source>
        <dbReference type="Pfam" id="PF08241"/>
    </source>
</evidence>
<dbReference type="PANTHER" id="PTHR42912">
    <property type="entry name" value="METHYLTRANSFERASE"/>
    <property type="match status" value="1"/>
</dbReference>
<dbReference type="RefSeq" id="WP_170164680.1">
    <property type="nucleotide sequence ID" value="NZ_RBXL01000001.1"/>
</dbReference>
<proteinExistence type="predicted"/>
<dbReference type="Gene3D" id="3.40.50.150">
    <property type="entry name" value="Vaccinia Virus protein VP39"/>
    <property type="match status" value="1"/>
</dbReference>
<evidence type="ECO:0000313" key="3">
    <source>
        <dbReference type="Proteomes" id="UP000274556"/>
    </source>
</evidence>
<dbReference type="InterPro" id="IPR029063">
    <property type="entry name" value="SAM-dependent_MTases_sf"/>
</dbReference>
<dbReference type="EMBL" id="RBXL01000001">
    <property type="protein sequence ID" value="RKT43437.1"/>
    <property type="molecule type" value="Genomic_DNA"/>
</dbReference>
<dbReference type="GO" id="GO:0032259">
    <property type="term" value="P:methylation"/>
    <property type="evidence" value="ECO:0007669"/>
    <property type="project" value="UniProtKB-KW"/>
</dbReference>
<dbReference type="GO" id="GO:0008757">
    <property type="term" value="F:S-adenosylmethionine-dependent methyltransferase activity"/>
    <property type="evidence" value="ECO:0007669"/>
    <property type="project" value="InterPro"/>
</dbReference>
<evidence type="ECO:0000313" key="2">
    <source>
        <dbReference type="EMBL" id="RKT43437.1"/>
    </source>
</evidence>
<comment type="caution">
    <text evidence="2">The sequence shown here is derived from an EMBL/GenBank/DDBJ whole genome shotgun (WGS) entry which is preliminary data.</text>
</comment>
<keyword evidence="2" id="KW-0489">Methyltransferase</keyword>
<dbReference type="SUPFAM" id="SSF53335">
    <property type="entry name" value="S-adenosyl-L-methionine-dependent methyltransferases"/>
    <property type="match status" value="1"/>
</dbReference>
<feature type="domain" description="Methyltransferase type 11" evidence="1">
    <location>
        <begin position="63"/>
        <end position="161"/>
    </location>
</feature>
<keyword evidence="2" id="KW-0808">Transferase</keyword>